<dbReference type="Proteomes" id="UP001151760">
    <property type="component" value="Unassembled WGS sequence"/>
</dbReference>
<feature type="region of interest" description="Disordered" evidence="1">
    <location>
        <begin position="1"/>
        <end position="24"/>
    </location>
</feature>
<comment type="caution">
    <text evidence="2">The sequence shown here is derived from an EMBL/GenBank/DDBJ whole genome shotgun (WGS) entry which is preliminary data.</text>
</comment>
<keyword evidence="3" id="KW-1185">Reference proteome</keyword>
<protein>
    <submittedName>
        <fullName evidence="2">Uncharacterized protein</fullName>
    </submittedName>
</protein>
<reference evidence="2" key="1">
    <citation type="journal article" date="2022" name="Int. J. Mol. Sci.">
        <title>Draft Genome of Tanacetum Coccineum: Genomic Comparison of Closely Related Tanacetum-Family Plants.</title>
        <authorList>
            <person name="Yamashiro T."/>
            <person name="Shiraishi A."/>
            <person name="Nakayama K."/>
            <person name="Satake H."/>
        </authorList>
    </citation>
    <scope>NUCLEOTIDE SEQUENCE</scope>
</reference>
<gene>
    <name evidence="2" type="ORF">Tco_0911270</name>
</gene>
<proteinExistence type="predicted"/>
<reference evidence="2" key="2">
    <citation type="submission" date="2022-01" db="EMBL/GenBank/DDBJ databases">
        <authorList>
            <person name="Yamashiro T."/>
            <person name="Shiraishi A."/>
            <person name="Satake H."/>
            <person name="Nakayama K."/>
        </authorList>
    </citation>
    <scope>NUCLEOTIDE SEQUENCE</scope>
</reference>
<accession>A0ABQ5CVB0</accession>
<sequence>MMRATPSPIASPPVRLPPSPSPPMSSPLPLFFLPSPIRPPHTRAAMAQMRDATPSTYHSLLLSETPPLLLIPLHASSTSRRADIPEADMLPQKRLLLTAPTPRYEVGESSAAGATRQLGSTMARRVNYSFVDTIDSNIRSSERGTMAAIEVVNLRISYQADVYRRESKEFYAWLQDTDDHPTRAIMRIQALEAGARVDTLEDTSSSS</sequence>
<organism evidence="2 3">
    <name type="scientific">Tanacetum coccineum</name>
    <dbReference type="NCBI Taxonomy" id="301880"/>
    <lineage>
        <taxon>Eukaryota</taxon>
        <taxon>Viridiplantae</taxon>
        <taxon>Streptophyta</taxon>
        <taxon>Embryophyta</taxon>
        <taxon>Tracheophyta</taxon>
        <taxon>Spermatophyta</taxon>
        <taxon>Magnoliopsida</taxon>
        <taxon>eudicotyledons</taxon>
        <taxon>Gunneridae</taxon>
        <taxon>Pentapetalae</taxon>
        <taxon>asterids</taxon>
        <taxon>campanulids</taxon>
        <taxon>Asterales</taxon>
        <taxon>Asteraceae</taxon>
        <taxon>Asteroideae</taxon>
        <taxon>Anthemideae</taxon>
        <taxon>Anthemidinae</taxon>
        <taxon>Tanacetum</taxon>
    </lineage>
</organism>
<name>A0ABQ5CVB0_9ASTR</name>
<evidence type="ECO:0000313" key="3">
    <source>
        <dbReference type="Proteomes" id="UP001151760"/>
    </source>
</evidence>
<feature type="compositionally biased region" description="Pro residues" evidence="1">
    <location>
        <begin position="9"/>
        <end position="24"/>
    </location>
</feature>
<evidence type="ECO:0000313" key="2">
    <source>
        <dbReference type="EMBL" id="GJT30995.1"/>
    </source>
</evidence>
<dbReference type="EMBL" id="BQNB010014669">
    <property type="protein sequence ID" value="GJT30995.1"/>
    <property type="molecule type" value="Genomic_DNA"/>
</dbReference>
<evidence type="ECO:0000256" key="1">
    <source>
        <dbReference type="SAM" id="MobiDB-lite"/>
    </source>
</evidence>